<dbReference type="PIRSF" id="PIRSF029792">
    <property type="entry name" value="Pro_racemase"/>
    <property type="match status" value="1"/>
</dbReference>
<dbReference type="SUPFAM" id="SSF54506">
    <property type="entry name" value="Diaminopimelate epimerase-like"/>
    <property type="match status" value="1"/>
</dbReference>
<sequence>MHVVDSHTGGMPTRVILSGGPDLGHGSLAEQAKLLARDHQDFCNAVLLEPRGQPGMVAALLVEPKDQNSATGVIYFDASAVLGMCGHGTIGLVVTLAHLGKISHGTHQIETPAGVVRAELHSTHSVSVTNVESHCLQRDVALEVPGHGRVRGDLAYGGNWFFITDVLDQDIGPQNLEALTALSIAIRAACHAQRVEGPEAQPVDHVILSGMSANKGALRRNFVLSPDDEYDRSPCGTGSSAFVACLAAAGQLRPEEEIVLESVIGSAYRVSYVPGSGGGVVPTLTGAAHVMAESTLIFSPEDPFQKGITFRP</sequence>
<dbReference type="Gene3D" id="3.10.310.10">
    <property type="entry name" value="Diaminopimelate Epimerase, Chain A, domain 1"/>
    <property type="match status" value="2"/>
</dbReference>
<dbReference type="GO" id="GO:0047580">
    <property type="term" value="F:4-hydroxyproline epimerase activity"/>
    <property type="evidence" value="ECO:0007669"/>
    <property type="project" value="UniProtKB-EC"/>
</dbReference>
<evidence type="ECO:0000313" key="2">
    <source>
        <dbReference type="EMBL" id="CUH80536.1"/>
    </source>
</evidence>
<evidence type="ECO:0000256" key="1">
    <source>
        <dbReference type="ARBA" id="ARBA00007529"/>
    </source>
</evidence>
<proteinExistence type="inferred from homology"/>
<evidence type="ECO:0000313" key="3">
    <source>
        <dbReference type="Proteomes" id="UP000052022"/>
    </source>
</evidence>
<dbReference type="InterPro" id="IPR008794">
    <property type="entry name" value="Pro_racemase_fam"/>
</dbReference>
<organism evidence="2 3">
    <name type="scientific">Tritonibacter multivorans</name>
    <dbReference type="NCBI Taxonomy" id="928856"/>
    <lineage>
        <taxon>Bacteria</taxon>
        <taxon>Pseudomonadati</taxon>
        <taxon>Pseudomonadota</taxon>
        <taxon>Alphaproteobacteria</taxon>
        <taxon>Rhodobacterales</taxon>
        <taxon>Paracoccaceae</taxon>
        <taxon>Tritonibacter</taxon>
    </lineage>
</organism>
<keyword evidence="2" id="KW-0413">Isomerase</keyword>
<dbReference type="AlphaFoldDB" id="A0A0P1GG19"/>
<dbReference type="SFLD" id="SFLDS00028">
    <property type="entry name" value="Proline_Racemase"/>
    <property type="match status" value="1"/>
</dbReference>
<dbReference type="PANTHER" id="PTHR33442:SF1">
    <property type="entry name" value="TRANS-3-HYDROXY-L-PROLINE DEHYDRATASE"/>
    <property type="match status" value="1"/>
</dbReference>
<keyword evidence="3" id="KW-1185">Reference proteome</keyword>
<protein>
    <submittedName>
        <fullName evidence="2">4-hydroxyproline epimerase</fullName>
        <ecNumber evidence="2">5.1.1.8</ecNumber>
    </submittedName>
</protein>
<dbReference type="Proteomes" id="UP000052022">
    <property type="component" value="Unassembled WGS sequence"/>
</dbReference>
<dbReference type="OrthoDB" id="181267at2"/>
<reference evidence="2 3" key="1">
    <citation type="submission" date="2015-09" db="EMBL/GenBank/DDBJ databases">
        <authorList>
            <consortium name="Swine Surveillance"/>
        </authorList>
    </citation>
    <scope>NUCLEOTIDE SEQUENCE [LARGE SCALE GENOMIC DNA]</scope>
    <source>
        <strain evidence="2 3">CECT 7557</strain>
    </source>
</reference>
<comment type="similarity">
    <text evidence="1">Belongs to the proline racemase family.</text>
</comment>
<name>A0A0P1GG19_9RHOB</name>
<dbReference type="RefSeq" id="WP_058290965.1">
    <property type="nucleotide sequence ID" value="NZ_CYSD01000039.1"/>
</dbReference>
<accession>A0A0P1GG19</accession>
<gene>
    <name evidence="2" type="ORF">TRM7557_02951</name>
</gene>
<dbReference type="EC" id="5.1.1.8" evidence="2"/>
<dbReference type="STRING" id="928856.SAMN04488049_104235"/>
<dbReference type="PANTHER" id="PTHR33442">
    <property type="entry name" value="TRANS-3-HYDROXY-L-PROLINE DEHYDRATASE"/>
    <property type="match status" value="1"/>
</dbReference>
<dbReference type="Pfam" id="PF05544">
    <property type="entry name" value="Pro_racemase"/>
    <property type="match status" value="1"/>
</dbReference>
<dbReference type="EMBL" id="CYSD01000039">
    <property type="protein sequence ID" value="CUH80536.1"/>
    <property type="molecule type" value="Genomic_DNA"/>
</dbReference>